<organism evidence="1 2">
    <name type="scientific">Ramazzottius varieornatus</name>
    <name type="common">Water bear</name>
    <name type="synonym">Tardigrade</name>
    <dbReference type="NCBI Taxonomy" id="947166"/>
    <lineage>
        <taxon>Eukaryota</taxon>
        <taxon>Metazoa</taxon>
        <taxon>Ecdysozoa</taxon>
        <taxon>Tardigrada</taxon>
        <taxon>Eutardigrada</taxon>
        <taxon>Parachela</taxon>
        <taxon>Hypsibioidea</taxon>
        <taxon>Ramazzottiidae</taxon>
        <taxon>Ramazzottius</taxon>
    </lineage>
</organism>
<dbReference type="AlphaFoldDB" id="A0A1D1UCI4"/>
<accession>A0A1D1UCI4</accession>
<evidence type="ECO:0000313" key="2">
    <source>
        <dbReference type="Proteomes" id="UP000186922"/>
    </source>
</evidence>
<dbReference type="Proteomes" id="UP000186922">
    <property type="component" value="Unassembled WGS sequence"/>
</dbReference>
<dbReference type="EMBL" id="BDGG01000001">
    <property type="protein sequence ID" value="GAU87529.1"/>
    <property type="molecule type" value="Genomic_DNA"/>
</dbReference>
<protein>
    <submittedName>
        <fullName evidence="1">Uncharacterized protein</fullName>
    </submittedName>
</protein>
<gene>
    <name evidence="1" type="primary">RvY_00359-1</name>
    <name evidence="1" type="synonym">RvY_00359.1</name>
    <name evidence="1" type="ORF">RvY_00359</name>
</gene>
<proteinExistence type="predicted"/>
<sequence>LFVVLDNLTCKPKAVRYGGNKRSFCRKQFCQISGWYVADFSVRQFNVGKIFWLSFLNRERVTVVFHDITRYPFLLFKVSEFSLSLGMQDPRFLTSICGHCWDKSPPGYVLSQGFPK</sequence>
<feature type="non-terminal residue" evidence="1">
    <location>
        <position position="1"/>
    </location>
</feature>
<comment type="caution">
    <text evidence="1">The sequence shown here is derived from an EMBL/GenBank/DDBJ whole genome shotgun (WGS) entry which is preliminary data.</text>
</comment>
<reference evidence="1 2" key="1">
    <citation type="journal article" date="2016" name="Nat. Commun.">
        <title>Extremotolerant tardigrade genome and improved radiotolerance of human cultured cells by tardigrade-unique protein.</title>
        <authorList>
            <person name="Hashimoto T."/>
            <person name="Horikawa D.D."/>
            <person name="Saito Y."/>
            <person name="Kuwahara H."/>
            <person name="Kozuka-Hata H."/>
            <person name="Shin-I T."/>
            <person name="Minakuchi Y."/>
            <person name="Ohishi K."/>
            <person name="Motoyama A."/>
            <person name="Aizu T."/>
            <person name="Enomoto A."/>
            <person name="Kondo K."/>
            <person name="Tanaka S."/>
            <person name="Hara Y."/>
            <person name="Koshikawa S."/>
            <person name="Sagara H."/>
            <person name="Miura T."/>
            <person name="Yokobori S."/>
            <person name="Miyagawa K."/>
            <person name="Suzuki Y."/>
            <person name="Kubo T."/>
            <person name="Oyama M."/>
            <person name="Kohara Y."/>
            <person name="Fujiyama A."/>
            <person name="Arakawa K."/>
            <person name="Katayama T."/>
            <person name="Toyoda A."/>
            <person name="Kunieda T."/>
        </authorList>
    </citation>
    <scope>NUCLEOTIDE SEQUENCE [LARGE SCALE GENOMIC DNA]</scope>
    <source>
        <strain evidence="1 2">YOKOZUNA-1</strain>
    </source>
</reference>
<evidence type="ECO:0000313" key="1">
    <source>
        <dbReference type="EMBL" id="GAU87529.1"/>
    </source>
</evidence>
<name>A0A1D1UCI4_RAMVA</name>
<keyword evidence="2" id="KW-1185">Reference proteome</keyword>